<protein>
    <submittedName>
        <fullName evidence="2">Uncharacterized protein</fullName>
    </submittedName>
</protein>
<dbReference type="AlphaFoldDB" id="A0A0L6V3V3"/>
<feature type="chain" id="PRO_5005568179" evidence="1">
    <location>
        <begin position="24"/>
        <end position="162"/>
    </location>
</feature>
<dbReference type="EMBL" id="LAVV01007607">
    <property type="protein sequence ID" value="KNZ55394.1"/>
    <property type="molecule type" value="Genomic_DNA"/>
</dbReference>
<name>A0A0L6V3V3_9BASI</name>
<dbReference type="VEuPathDB" id="FungiDB:VP01_2695g2"/>
<proteinExistence type="predicted"/>
<evidence type="ECO:0000313" key="2">
    <source>
        <dbReference type="EMBL" id="KNZ55394.1"/>
    </source>
</evidence>
<evidence type="ECO:0000313" key="3">
    <source>
        <dbReference type="Proteomes" id="UP000037035"/>
    </source>
</evidence>
<sequence>MLTVLLYTLVCALFTSVLPFSQATPITVTSSSSSSSSSGASYVNGQLVSGHCEASKNGYNSGCNDPNFASVPDAITTVTPGNSMPPFPPMMNGLPSFPPMMNGFPSFPPMMNGFPSFPPMMSGLPPFPNFNNFGNGFQMPNSLFPGFDSWAPFGNLNNNGLF</sequence>
<dbReference type="STRING" id="27349.A0A0L6V3V3"/>
<keyword evidence="3" id="KW-1185">Reference proteome</keyword>
<evidence type="ECO:0000256" key="1">
    <source>
        <dbReference type="SAM" id="SignalP"/>
    </source>
</evidence>
<keyword evidence="1" id="KW-0732">Signal</keyword>
<comment type="caution">
    <text evidence="2">The sequence shown here is derived from an EMBL/GenBank/DDBJ whole genome shotgun (WGS) entry which is preliminary data.</text>
</comment>
<organism evidence="2 3">
    <name type="scientific">Puccinia sorghi</name>
    <dbReference type="NCBI Taxonomy" id="27349"/>
    <lineage>
        <taxon>Eukaryota</taxon>
        <taxon>Fungi</taxon>
        <taxon>Dikarya</taxon>
        <taxon>Basidiomycota</taxon>
        <taxon>Pucciniomycotina</taxon>
        <taxon>Pucciniomycetes</taxon>
        <taxon>Pucciniales</taxon>
        <taxon>Pucciniaceae</taxon>
        <taxon>Puccinia</taxon>
    </lineage>
</organism>
<reference evidence="2 3" key="1">
    <citation type="submission" date="2015-08" db="EMBL/GenBank/DDBJ databases">
        <title>Next Generation Sequencing and Analysis of the Genome of Puccinia sorghi L Schw, the Causal Agent of Maize Common Rust.</title>
        <authorList>
            <person name="Rochi L."/>
            <person name="Burguener G."/>
            <person name="Darino M."/>
            <person name="Turjanski A."/>
            <person name="Kreff E."/>
            <person name="Dieguez M.J."/>
            <person name="Sacco F."/>
        </authorList>
    </citation>
    <scope>NUCLEOTIDE SEQUENCE [LARGE SCALE GENOMIC DNA]</scope>
    <source>
        <strain evidence="2 3">RO10H11247</strain>
    </source>
</reference>
<dbReference type="Proteomes" id="UP000037035">
    <property type="component" value="Unassembled WGS sequence"/>
</dbReference>
<gene>
    <name evidence="2" type="ORF">VP01_2695g2</name>
</gene>
<feature type="signal peptide" evidence="1">
    <location>
        <begin position="1"/>
        <end position="23"/>
    </location>
</feature>
<dbReference type="OrthoDB" id="2507380at2759"/>
<accession>A0A0L6V3V3</accession>